<keyword evidence="1" id="KW-0812">Transmembrane</keyword>
<evidence type="ECO:0000313" key="3">
    <source>
        <dbReference type="EMBL" id="URF08058.1"/>
    </source>
</evidence>
<name>A0AAE9I5C9_9BURK</name>
<dbReference type="Pfam" id="PF05356">
    <property type="entry name" value="Phage_Coat_B"/>
    <property type="match status" value="1"/>
</dbReference>
<evidence type="ECO:0000313" key="4">
    <source>
        <dbReference type="Proteomes" id="UP001056132"/>
    </source>
</evidence>
<dbReference type="InterPro" id="IPR008020">
    <property type="entry name" value="G8P"/>
</dbReference>
<keyword evidence="1" id="KW-1133">Transmembrane helix</keyword>
<reference evidence="3" key="1">
    <citation type="journal article" date="2022" name="Microbiol. Resour. Announc.">
        <title>Genome Sequence of Cupriavidus campinensis Strain G5, a Member of a Bacterial Consortium Capable of Polyethylene Degradation.</title>
        <authorList>
            <person name="Schneider B."/>
            <person name="Pfeiffer F."/>
            <person name="Dyall-Smith M."/>
            <person name="Kunte H.J."/>
        </authorList>
    </citation>
    <scope>NUCLEOTIDE SEQUENCE</scope>
    <source>
        <strain evidence="3">G5</strain>
    </source>
</reference>
<sequence length="80" mass="8120">MDLNNPPRFLNPNFMGVNMFKKIAAAGAALVGGVGSAMAAVPADVSTALTDAKADALTVAGLALIVIIGIAAFKYMRRGV</sequence>
<organism evidence="3 4">
    <name type="scientific">Cupriavidus campinensis</name>
    <dbReference type="NCBI Taxonomy" id="151783"/>
    <lineage>
        <taxon>Bacteria</taxon>
        <taxon>Pseudomonadati</taxon>
        <taxon>Pseudomonadota</taxon>
        <taxon>Betaproteobacteria</taxon>
        <taxon>Burkholderiales</taxon>
        <taxon>Burkholderiaceae</taxon>
        <taxon>Cupriavidus</taxon>
    </lineage>
</organism>
<dbReference type="EMBL" id="CP097331">
    <property type="protein sequence ID" value="URF08058.1"/>
    <property type="molecule type" value="Genomic_DNA"/>
</dbReference>
<protein>
    <submittedName>
        <fullName evidence="3">Phage coat protein</fullName>
    </submittedName>
</protein>
<proteinExistence type="predicted"/>
<feature type="signal peptide" evidence="2">
    <location>
        <begin position="1"/>
        <end position="39"/>
    </location>
</feature>
<keyword evidence="2" id="KW-0732">Signal</keyword>
<dbReference type="KEGG" id="ccam:M5D45_23180"/>
<keyword evidence="3" id="KW-0167">Capsid protein</keyword>
<dbReference type="RefSeq" id="WP_250025952.1">
    <property type="nucleotide sequence ID" value="NZ_CP097331.1"/>
</dbReference>
<dbReference type="AlphaFoldDB" id="A0AAE9I5C9"/>
<dbReference type="Proteomes" id="UP001056132">
    <property type="component" value="Chromosome 2"/>
</dbReference>
<accession>A0AAE9I5C9</accession>
<keyword evidence="1" id="KW-0472">Membrane</keyword>
<evidence type="ECO:0000256" key="2">
    <source>
        <dbReference type="SAM" id="SignalP"/>
    </source>
</evidence>
<reference evidence="3" key="2">
    <citation type="submission" date="2022-05" db="EMBL/GenBank/DDBJ databases">
        <authorList>
            <person name="Kunte H.-J."/>
        </authorList>
    </citation>
    <scope>NUCLEOTIDE SEQUENCE</scope>
    <source>
        <strain evidence="3">G5</strain>
    </source>
</reference>
<keyword evidence="3" id="KW-0946">Virion</keyword>
<feature type="chain" id="PRO_5042078461" evidence="2">
    <location>
        <begin position="40"/>
        <end position="80"/>
    </location>
</feature>
<gene>
    <name evidence="3" type="ORF">M5D45_23180</name>
</gene>
<feature type="transmembrane region" description="Helical" evidence="1">
    <location>
        <begin position="55"/>
        <end position="76"/>
    </location>
</feature>
<evidence type="ECO:0000256" key="1">
    <source>
        <dbReference type="SAM" id="Phobius"/>
    </source>
</evidence>